<gene>
    <name evidence="1" type="ORF">FYJ33_15130</name>
</gene>
<name>A0A7X2N1Q6_9CLOT</name>
<reference evidence="1 2" key="1">
    <citation type="submission" date="2019-08" db="EMBL/GenBank/DDBJ databases">
        <title>In-depth cultivation of the pig gut microbiome towards novel bacterial diversity and tailored functional studies.</title>
        <authorList>
            <person name="Wylensek D."/>
            <person name="Hitch T.C.A."/>
            <person name="Clavel T."/>
        </authorList>
    </citation>
    <scope>NUCLEOTIDE SEQUENCE [LARGE SCALE GENOMIC DNA]</scope>
    <source>
        <strain evidence="1 2">WCA-383-APC-5B</strain>
    </source>
</reference>
<accession>A0A7X2N1Q6</accession>
<dbReference type="EMBL" id="VULX01000043">
    <property type="protein sequence ID" value="MSR92660.1"/>
    <property type="molecule type" value="Genomic_DNA"/>
</dbReference>
<evidence type="ECO:0000313" key="1">
    <source>
        <dbReference type="EMBL" id="MSR92660.1"/>
    </source>
</evidence>
<organism evidence="1 2">
    <name type="scientific">Inconstantimicrobium porci</name>
    <dbReference type="NCBI Taxonomy" id="2652291"/>
    <lineage>
        <taxon>Bacteria</taxon>
        <taxon>Bacillati</taxon>
        <taxon>Bacillota</taxon>
        <taxon>Clostridia</taxon>
        <taxon>Eubacteriales</taxon>
        <taxon>Clostridiaceae</taxon>
        <taxon>Inconstantimicrobium</taxon>
    </lineage>
</organism>
<sequence length="85" mass="9937">MKCSCCGKKKKLLESFEELEKDINICVDCSKGLYKYQDAIKEKNEEDSKKLLDEIKGKKSEKSFIEWFSKFQDRIGVQNTQCDSK</sequence>
<dbReference type="RefSeq" id="WP_154532760.1">
    <property type="nucleotide sequence ID" value="NZ_VULX01000043.1"/>
</dbReference>
<dbReference type="Proteomes" id="UP000460287">
    <property type="component" value="Unassembled WGS sequence"/>
</dbReference>
<proteinExistence type="predicted"/>
<evidence type="ECO:0000313" key="2">
    <source>
        <dbReference type="Proteomes" id="UP000460287"/>
    </source>
</evidence>
<protein>
    <submittedName>
        <fullName evidence="1">Uncharacterized protein</fullName>
    </submittedName>
</protein>
<comment type="caution">
    <text evidence="1">The sequence shown here is derived from an EMBL/GenBank/DDBJ whole genome shotgun (WGS) entry which is preliminary data.</text>
</comment>
<dbReference type="AlphaFoldDB" id="A0A7X2N1Q6"/>
<keyword evidence="2" id="KW-1185">Reference proteome</keyword>